<reference evidence="4" key="1">
    <citation type="submission" date="2014-09" db="EMBL/GenBank/DDBJ databases">
        <authorList>
            <person name="Illeghems K.G."/>
        </authorList>
    </citation>
    <scope>NUCLEOTIDE SEQUENCE [LARGE SCALE GENOMIC DNA]</scope>
    <source>
        <strain evidence="4">LMG 23848T</strain>
    </source>
</reference>
<dbReference type="Proteomes" id="UP000068250">
    <property type="component" value="Chromosome I"/>
</dbReference>
<reference evidence="3 5" key="3">
    <citation type="journal article" date="2020" name="Int. J. Syst. Evol. Microbiol.">
        <title>Novel acetic acid bacteria from cider fermentations: Acetobacter conturbans sp. nov. and Acetobacter fallax sp. nov.</title>
        <authorList>
            <person name="Sombolestani A.S."/>
            <person name="Cleenwerck I."/>
            <person name="Cnockaert M."/>
            <person name="Borremans W."/>
            <person name="Wieme A.D."/>
            <person name="De Vuyst L."/>
            <person name="Vandamme P."/>
        </authorList>
    </citation>
    <scope>NUCLEOTIDE SEQUENCE [LARGE SCALE GENOMIC DNA]</scope>
    <source>
        <strain evidence="3 5">LMG 23848</strain>
    </source>
</reference>
<reference evidence="2" key="2">
    <citation type="submission" date="2014-09" db="EMBL/GenBank/DDBJ databases">
        <authorList>
            <person name="Magalhaes I.L.F."/>
            <person name="Oliveira U."/>
            <person name="Santos F.R."/>
            <person name="Vidigal T.H.D.A."/>
            <person name="Brescovit A.D."/>
            <person name="Santos A.J."/>
        </authorList>
    </citation>
    <scope>NUCLEOTIDE SEQUENCE</scope>
    <source>
        <strain evidence="2">LMG 23848T</strain>
    </source>
</reference>
<keyword evidence="2" id="KW-0808">Transferase</keyword>
<dbReference type="RefSeq" id="WP_059024262.1">
    <property type="nucleotide sequence ID" value="NZ_LN609302.1"/>
</dbReference>
<dbReference type="InterPro" id="IPR028098">
    <property type="entry name" value="Glyco_trans_4-like_N"/>
</dbReference>
<dbReference type="Gene3D" id="3.40.50.2000">
    <property type="entry name" value="Glycogen Phosphorylase B"/>
    <property type="match status" value="2"/>
</dbReference>
<dbReference type="CDD" id="cd03811">
    <property type="entry name" value="GT4_GT28_WabH-like"/>
    <property type="match status" value="1"/>
</dbReference>
<dbReference type="AlphaFoldDB" id="A0A0U5F5C4"/>
<feature type="domain" description="Glycosyltransferase subfamily 4-like N-terminal" evidence="1">
    <location>
        <begin position="25"/>
        <end position="184"/>
    </location>
</feature>
<dbReference type="EMBL" id="WOTE01000002">
    <property type="protein sequence ID" value="NHO39081.1"/>
    <property type="molecule type" value="Genomic_DNA"/>
</dbReference>
<dbReference type="PANTHER" id="PTHR12526">
    <property type="entry name" value="GLYCOSYLTRANSFERASE"/>
    <property type="match status" value="1"/>
</dbReference>
<keyword evidence="2" id="KW-0328">Glycosyltransferase</keyword>
<dbReference type="STRING" id="431306.AGA_2238"/>
<keyword evidence="5" id="KW-1185">Reference proteome</keyword>
<dbReference type="EMBL" id="LN609302">
    <property type="protein sequence ID" value="CEF56888.1"/>
    <property type="molecule type" value="Genomic_DNA"/>
</dbReference>
<accession>A0A0U5F5C4</accession>
<dbReference type="PANTHER" id="PTHR12526:SF584">
    <property type="entry name" value="GLYCOSYLTRANSFERASE"/>
    <property type="match status" value="1"/>
</dbReference>
<dbReference type="PATRIC" id="fig|431306.5.peg.2310"/>
<proteinExistence type="predicted"/>
<dbReference type="Pfam" id="PF13579">
    <property type="entry name" value="Glyco_trans_4_4"/>
    <property type="match status" value="1"/>
</dbReference>
<dbReference type="SUPFAM" id="SSF53756">
    <property type="entry name" value="UDP-Glycosyltransferase/glycogen phosphorylase"/>
    <property type="match status" value="1"/>
</dbReference>
<dbReference type="Proteomes" id="UP000657200">
    <property type="component" value="Unassembled WGS sequence"/>
</dbReference>
<dbReference type="OrthoDB" id="529131at2"/>
<evidence type="ECO:0000259" key="1">
    <source>
        <dbReference type="Pfam" id="PF13579"/>
    </source>
</evidence>
<name>A0A0U5F5C4_9PROT</name>
<gene>
    <name evidence="2" type="ORF">AGA_2238</name>
    <name evidence="3" type="ORF">GOB80_05145</name>
</gene>
<evidence type="ECO:0000313" key="3">
    <source>
        <dbReference type="EMBL" id="NHO39081.1"/>
    </source>
</evidence>
<evidence type="ECO:0000313" key="4">
    <source>
        <dbReference type="Proteomes" id="UP000068250"/>
    </source>
</evidence>
<protein>
    <submittedName>
        <fullName evidence="2">Glycosyl transferase group 1</fullName>
        <ecNumber evidence="2">2.4.-.-</ecNumber>
    </submittedName>
    <submittedName>
        <fullName evidence="3">Glycosyltransferase</fullName>
    </submittedName>
</protein>
<dbReference type="EC" id="2.4.-.-" evidence="2"/>
<evidence type="ECO:0000313" key="5">
    <source>
        <dbReference type="Proteomes" id="UP000657200"/>
    </source>
</evidence>
<dbReference type="Pfam" id="PF13692">
    <property type="entry name" value="Glyco_trans_1_4"/>
    <property type="match status" value="1"/>
</dbReference>
<sequence length="379" mass="41374">MFALNLFENNICYKIGVVLRDFRLGGSERVAIGLANYWSSLGFAVSVFAGRNEGEMRDLLCPSIPVHTASVPASVSDKHLGEKTACAARQYFRAHPVQACYVPGNGHWPVARRLAQLPSGIRPIIVSQISSPIFRQGRKAFGQWLYNMRMRFLLRKSDHVVAVSRALAHDAQAVLIRHDVQAIPLPVVWDEPELKPVPDGVLDILAAGRLVPIKGFDILIKAIALVKKTHPAIRLTICGEGPERDNLQKLINMLGLQDNVVLPGYVASIRPWLDACRLFVLSSHAESYGAVLVEALAAGRQIVSTRCTPALKDLMRAPWVGEAVSVGDPCAMAAAILRLQAEPPPACEKLAATVRPFHLAYGGRHYLSLLLSGTDARRA</sequence>
<dbReference type="GO" id="GO:0016757">
    <property type="term" value="F:glycosyltransferase activity"/>
    <property type="evidence" value="ECO:0007669"/>
    <property type="project" value="UniProtKB-KW"/>
</dbReference>
<organism evidence="2 4">
    <name type="scientific">Acetobacter ghanensis</name>
    <dbReference type="NCBI Taxonomy" id="431306"/>
    <lineage>
        <taxon>Bacteria</taxon>
        <taxon>Pseudomonadati</taxon>
        <taxon>Pseudomonadota</taxon>
        <taxon>Alphaproteobacteria</taxon>
        <taxon>Acetobacterales</taxon>
        <taxon>Acetobacteraceae</taxon>
        <taxon>Acetobacter</taxon>
    </lineage>
</organism>
<evidence type="ECO:0000313" key="2">
    <source>
        <dbReference type="EMBL" id="CEF56888.1"/>
    </source>
</evidence>